<comment type="similarity">
    <text evidence="1">Belongs to the UPF0358 family.</text>
</comment>
<evidence type="ECO:0000313" key="2">
    <source>
        <dbReference type="EMBL" id="AJY76436.1"/>
    </source>
</evidence>
<evidence type="ECO:0000256" key="1">
    <source>
        <dbReference type="HAMAP-Rule" id="MF_01560"/>
    </source>
</evidence>
<dbReference type="Proteomes" id="UP000032633">
    <property type="component" value="Chromosome"/>
</dbReference>
<dbReference type="HOGENOM" id="CLU_160493_1_0_9"/>
<reference evidence="2 3" key="1">
    <citation type="journal article" date="2015" name="J. Biotechnol.">
        <title>Complete genome sequence of Paenibacillus beijingensis 7188(T) (=DSM 24997(T)), a novel rhizobacterium from jujube garden soil.</title>
        <authorList>
            <person name="Kwak Y."/>
            <person name="Shin J.H."/>
        </authorList>
    </citation>
    <scope>NUCLEOTIDE SEQUENCE [LARGE SCALE GENOMIC DNA]</scope>
    <source>
        <strain evidence="2 3">DSM 24997</strain>
    </source>
</reference>
<protein>
    <recommendedName>
        <fullName evidence="1">UPF0358 protein VN24_20000</fullName>
    </recommendedName>
</protein>
<dbReference type="OrthoDB" id="2135235at2"/>
<dbReference type="HAMAP" id="MF_01560">
    <property type="entry name" value="UPF0358"/>
    <property type="match status" value="1"/>
</dbReference>
<dbReference type="EMBL" id="CP011058">
    <property type="protein sequence ID" value="AJY76436.1"/>
    <property type="molecule type" value="Genomic_DNA"/>
</dbReference>
<dbReference type="KEGG" id="pbj:VN24_20000"/>
<dbReference type="SUPFAM" id="SSF140404">
    <property type="entry name" value="EF2458-like"/>
    <property type="match status" value="1"/>
</dbReference>
<evidence type="ECO:0000313" key="3">
    <source>
        <dbReference type="Proteomes" id="UP000032633"/>
    </source>
</evidence>
<dbReference type="Gene3D" id="1.10.287.750">
    <property type="entry name" value="SO2669-like"/>
    <property type="match status" value="1"/>
</dbReference>
<name>A0A0D5NMD9_9BACL</name>
<dbReference type="RefSeq" id="WP_045671863.1">
    <property type="nucleotide sequence ID" value="NZ_CP011058.1"/>
</dbReference>
<dbReference type="AlphaFoldDB" id="A0A0D5NMD9"/>
<proteinExistence type="inferred from homology"/>
<organism evidence="2 3">
    <name type="scientific">Paenibacillus beijingensis</name>
    <dbReference type="NCBI Taxonomy" id="1126833"/>
    <lineage>
        <taxon>Bacteria</taxon>
        <taxon>Bacillati</taxon>
        <taxon>Bacillota</taxon>
        <taxon>Bacilli</taxon>
        <taxon>Bacillales</taxon>
        <taxon>Paenibacillaceae</taxon>
        <taxon>Paenibacillus</taxon>
    </lineage>
</organism>
<gene>
    <name evidence="2" type="ORF">VN24_20000</name>
</gene>
<keyword evidence="3" id="KW-1185">Reference proteome</keyword>
<dbReference type="InterPro" id="IPR036270">
    <property type="entry name" value="UPF0358_sf"/>
</dbReference>
<sequence length="95" mass="10889">MSSPDVMVHLHHKALQLLQEDANKIEKLIEVQMENLATRKCPLYEEVLDTQMYGLSREVDFAVRAGLVMESTGREIVSRLERNLAQLYEALESSK</sequence>
<dbReference type="PATRIC" id="fig|1126833.4.peg.4401"/>
<dbReference type="InterPro" id="IPR009983">
    <property type="entry name" value="UPF0358"/>
</dbReference>
<reference evidence="3" key="2">
    <citation type="submission" date="2015-03" db="EMBL/GenBank/DDBJ databases">
        <title>Genome sequence of Paenibacillus beijingensis strain DSM 24997T.</title>
        <authorList>
            <person name="Kwak Y."/>
            <person name="Shin J.-H."/>
        </authorList>
    </citation>
    <scope>NUCLEOTIDE SEQUENCE [LARGE SCALE GENOMIC DNA]</scope>
    <source>
        <strain evidence="3">DSM 24997</strain>
    </source>
</reference>
<accession>A0A0D5NMD9</accession>
<dbReference type="Pfam" id="PF07408">
    <property type="entry name" value="DUF1507"/>
    <property type="match status" value="1"/>
</dbReference>
<dbReference type="NCBIfam" id="NF010187">
    <property type="entry name" value="PRK13666.1"/>
    <property type="match status" value="1"/>
</dbReference>
<dbReference type="STRING" id="1126833.VN24_20000"/>